<dbReference type="AlphaFoldDB" id="A0A9Q3GZY8"/>
<protein>
    <recommendedName>
        <fullName evidence="7">GAG-pre-integrase domain-containing protein</fullName>
    </recommendedName>
</protein>
<evidence type="ECO:0000313" key="5">
    <source>
        <dbReference type="EMBL" id="MBW0484570.1"/>
    </source>
</evidence>
<keyword evidence="6" id="KW-1185">Reference proteome</keyword>
<gene>
    <name evidence="5" type="ORF">O181_024285</name>
</gene>
<feature type="domain" description="Retrovirus-related Pol polyprotein from transposon TNT 1-94-like beta-barrel" evidence="4">
    <location>
        <begin position="154"/>
        <end position="226"/>
    </location>
</feature>
<sequence length="345" mass="38989">MQIAQRFQRNDLGGTSSQVIAMAHSHSRQTPFRQKSNPSNNTANQSVFIPPKANVRPSKYPHPSTRPASWALKWLNEEHPCNHCWEWGHWESDCPRKAAGKSALQDPQIANPGMKLRKSKYVSHVALVAMEAKDEDSSNVASIQAMPGNHKLVLIDSGATHHVSGERSHFIEYRKIDLNLSVATADKFKVKGIRKIRLSTPAGDLTLKNVLYCEHIPGVVISLGKFGANAGAFEYKHGLFHLYQNGILFSTRRVKDRWFLPLLPTPECNEIELEKKQKLSCLYHDRMAHVSMRVLRRMQRLDCVHGISKDIHFDDINPCYPCALAKSKHVPVRPQSRQVVGDWAT</sequence>
<dbReference type="Proteomes" id="UP000765509">
    <property type="component" value="Unassembled WGS sequence"/>
</dbReference>
<dbReference type="InterPro" id="IPR025724">
    <property type="entry name" value="GAG-pre-integrase_dom"/>
</dbReference>
<accession>A0A9Q3GZY8</accession>
<evidence type="ECO:0000259" key="4">
    <source>
        <dbReference type="Pfam" id="PF22936"/>
    </source>
</evidence>
<dbReference type="Pfam" id="PF13976">
    <property type="entry name" value="gag_pre-integrs"/>
    <property type="match status" value="1"/>
</dbReference>
<comment type="caution">
    <text evidence="5">The sequence shown here is derived from an EMBL/GenBank/DDBJ whole genome shotgun (WGS) entry which is preliminary data.</text>
</comment>
<keyword evidence="1" id="KW-0507">mRNA processing</keyword>
<evidence type="ECO:0000259" key="3">
    <source>
        <dbReference type="Pfam" id="PF13976"/>
    </source>
</evidence>
<evidence type="ECO:0000313" key="6">
    <source>
        <dbReference type="Proteomes" id="UP000765509"/>
    </source>
</evidence>
<dbReference type="GO" id="GO:0008270">
    <property type="term" value="F:zinc ion binding"/>
    <property type="evidence" value="ECO:0007669"/>
    <property type="project" value="InterPro"/>
</dbReference>
<evidence type="ECO:0000256" key="1">
    <source>
        <dbReference type="ARBA" id="ARBA00022664"/>
    </source>
</evidence>
<dbReference type="OrthoDB" id="2928884at2759"/>
<evidence type="ECO:0008006" key="7">
    <source>
        <dbReference type="Google" id="ProtNLM"/>
    </source>
</evidence>
<name>A0A9Q3GZY8_9BASI</name>
<dbReference type="InterPro" id="IPR036875">
    <property type="entry name" value="Znf_CCHC_sf"/>
</dbReference>
<reference evidence="5" key="1">
    <citation type="submission" date="2021-03" db="EMBL/GenBank/DDBJ databases">
        <title>Draft genome sequence of rust myrtle Austropuccinia psidii MF-1, a brazilian biotype.</title>
        <authorList>
            <person name="Quecine M.C."/>
            <person name="Pachon D.M.R."/>
            <person name="Bonatelli M.L."/>
            <person name="Correr F.H."/>
            <person name="Franceschini L.M."/>
            <person name="Leite T.F."/>
            <person name="Margarido G.R.A."/>
            <person name="Almeida C.A."/>
            <person name="Ferrarezi J.A."/>
            <person name="Labate C.A."/>
        </authorList>
    </citation>
    <scope>NUCLEOTIDE SEQUENCE</scope>
    <source>
        <strain evidence="5">MF-1</strain>
    </source>
</reference>
<dbReference type="GO" id="GO:0003676">
    <property type="term" value="F:nucleic acid binding"/>
    <property type="evidence" value="ECO:0007669"/>
    <property type="project" value="InterPro"/>
</dbReference>
<dbReference type="EMBL" id="AVOT02007743">
    <property type="protein sequence ID" value="MBW0484570.1"/>
    <property type="molecule type" value="Genomic_DNA"/>
</dbReference>
<proteinExistence type="predicted"/>
<organism evidence="5 6">
    <name type="scientific">Austropuccinia psidii MF-1</name>
    <dbReference type="NCBI Taxonomy" id="1389203"/>
    <lineage>
        <taxon>Eukaryota</taxon>
        <taxon>Fungi</taxon>
        <taxon>Dikarya</taxon>
        <taxon>Basidiomycota</taxon>
        <taxon>Pucciniomycotina</taxon>
        <taxon>Pucciniomycetes</taxon>
        <taxon>Pucciniales</taxon>
        <taxon>Sphaerophragmiaceae</taxon>
        <taxon>Austropuccinia</taxon>
    </lineage>
</organism>
<evidence type="ECO:0000256" key="2">
    <source>
        <dbReference type="SAM" id="MobiDB-lite"/>
    </source>
</evidence>
<dbReference type="InterPro" id="IPR054722">
    <property type="entry name" value="PolX-like_BBD"/>
</dbReference>
<dbReference type="Pfam" id="PF22936">
    <property type="entry name" value="Pol_BBD"/>
    <property type="match status" value="1"/>
</dbReference>
<dbReference type="GO" id="GO:0006397">
    <property type="term" value="P:mRNA processing"/>
    <property type="evidence" value="ECO:0007669"/>
    <property type="project" value="UniProtKB-KW"/>
</dbReference>
<feature type="region of interest" description="Disordered" evidence="2">
    <location>
        <begin position="23"/>
        <end position="62"/>
    </location>
</feature>
<feature type="compositionally biased region" description="Polar residues" evidence="2">
    <location>
        <begin position="28"/>
        <end position="47"/>
    </location>
</feature>
<feature type="domain" description="GAG-pre-integrase" evidence="3">
    <location>
        <begin position="271"/>
        <end position="327"/>
    </location>
</feature>
<dbReference type="SUPFAM" id="SSF57756">
    <property type="entry name" value="Retrovirus zinc finger-like domains"/>
    <property type="match status" value="1"/>
</dbReference>